<organism evidence="1 3">
    <name type="scientific">Rotaria magnacalcarata</name>
    <dbReference type="NCBI Taxonomy" id="392030"/>
    <lineage>
        <taxon>Eukaryota</taxon>
        <taxon>Metazoa</taxon>
        <taxon>Spiralia</taxon>
        <taxon>Gnathifera</taxon>
        <taxon>Rotifera</taxon>
        <taxon>Eurotatoria</taxon>
        <taxon>Bdelloidea</taxon>
        <taxon>Philodinida</taxon>
        <taxon>Philodinidae</taxon>
        <taxon>Rotaria</taxon>
    </lineage>
</organism>
<dbReference type="EMBL" id="CAJNOW010012856">
    <property type="protein sequence ID" value="CAF1615375.1"/>
    <property type="molecule type" value="Genomic_DNA"/>
</dbReference>
<dbReference type="EMBL" id="CAJOBJ010011393">
    <property type="protein sequence ID" value="CAF4159308.1"/>
    <property type="molecule type" value="Genomic_DNA"/>
</dbReference>
<reference evidence="1" key="1">
    <citation type="submission" date="2021-02" db="EMBL/GenBank/DDBJ databases">
        <authorList>
            <person name="Nowell W R."/>
        </authorList>
    </citation>
    <scope>NUCLEOTIDE SEQUENCE</scope>
</reference>
<protein>
    <submittedName>
        <fullName evidence="1">Uncharacterized protein</fullName>
    </submittedName>
</protein>
<accession>A0A816BXS5</accession>
<dbReference type="Proteomes" id="UP000663834">
    <property type="component" value="Unassembled WGS sequence"/>
</dbReference>
<comment type="caution">
    <text evidence="1">The sequence shown here is derived from an EMBL/GenBank/DDBJ whole genome shotgun (WGS) entry which is preliminary data.</text>
</comment>
<dbReference type="AlphaFoldDB" id="A0A816BXS5"/>
<evidence type="ECO:0000313" key="3">
    <source>
        <dbReference type="Proteomes" id="UP000663834"/>
    </source>
</evidence>
<evidence type="ECO:0000313" key="1">
    <source>
        <dbReference type="EMBL" id="CAF1615375.1"/>
    </source>
</evidence>
<proteinExistence type="predicted"/>
<feature type="non-terminal residue" evidence="1">
    <location>
        <position position="1"/>
    </location>
</feature>
<dbReference type="Proteomes" id="UP000681720">
    <property type="component" value="Unassembled WGS sequence"/>
</dbReference>
<name>A0A816BXS5_9BILA</name>
<gene>
    <name evidence="2" type="ORF">GIL414_LOCUS19873</name>
    <name evidence="1" type="ORF">KQP761_LOCUS23938</name>
</gene>
<evidence type="ECO:0000313" key="2">
    <source>
        <dbReference type="EMBL" id="CAF4159308.1"/>
    </source>
</evidence>
<sequence length="78" mass="9123">ANRINYTIYDQSAVKLRFSLSTMARSQAFDWAYDAFTMQQGQKLINDFQYAASIFTLHLTQMIIHEIQMTKQVIGWVL</sequence>